<feature type="transmembrane region" description="Helical" evidence="6">
    <location>
        <begin position="64"/>
        <end position="92"/>
    </location>
</feature>
<comment type="subcellular location">
    <subcellularLocation>
        <location evidence="1">Membrane</location>
        <topology evidence="1">Multi-pass membrane protein</topology>
    </subcellularLocation>
</comment>
<dbReference type="AlphaFoldDB" id="A0A644ZA47"/>
<feature type="transmembrane region" description="Helical" evidence="6">
    <location>
        <begin position="104"/>
        <end position="125"/>
    </location>
</feature>
<evidence type="ECO:0000313" key="7">
    <source>
        <dbReference type="EMBL" id="MPM37756.1"/>
    </source>
</evidence>
<name>A0A644ZA47_9ZZZZ</name>
<evidence type="ECO:0000256" key="3">
    <source>
        <dbReference type="ARBA" id="ARBA00022692"/>
    </source>
</evidence>
<evidence type="ECO:0000256" key="1">
    <source>
        <dbReference type="ARBA" id="ARBA00004141"/>
    </source>
</evidence>
<dbReference type="InterPro" id="IPR001626">
    <property type="entry name" value="ABC_TroCD"/>
</dbReference>
<reference evidence="7" key="1">
    <citation type="submission" date="2019-08" db="EMBL/GenBank/DDBJ databases">
        <authorList>
            <person name="Kucharzyk K."/>
            <person name="Murdoch R.W."/>
            <person name="Higgins S."/>
            <person name="Loffler F."/>
        </authorList>
    </citation>
    <scope>NUCLEOTIDE SEQUENCE</scope>
</reference>
<evidence type="ECO:0000256" key="4">
    <source>
        <dbReference type="ARBA" id="ARBA00022989"/>
    </source>
</evidence>
<evidence type="ECO:0000256" key="6">
    <source>
        <dbReference type="SAM" id="Phobius"/>
    </source>
</evidence>
<feature type="transmembrane region" description="Helical" evidence="6">
    <location>
        <begin position="255"/>
        <end position="275"/>
    </location>
</feature>
<evidence type="ECO:0000256" key="2">
    <source>
        <dbReference type="ARBA" id="ARBA00008034"/>
    </source>
</evidence>
<dbReference type="Gene3D" id="1.10.3470.10">
    <property type="entry name" value="ABC transporter involved in vitamin B12 uptake, BtuC"/>
    <property type="match status" value="1"/>
</dbReference>
<feature type="transmembrane region" description="Helical" evidence="6">
    <location>
        <begin position="26"/>
        <end position="52"/>
    </location>
</feature>
<dbReference type="EMBL" id="VSSQ01008054">
    <property type="protein sequence ID" value="MPM37756.1"/>
    <property type="molecule type" value="Genomic_DNA"/>
</dbReference>
<organism evidence="7">
    <name type="scientific">bioreactor metagenome</name>
    <dbReference type="NCBI Taxonomy" id="1076179"/>
    <lineage>
        <taxon>unclassified sequences</taxon>
        <taxon>metagenomes</taxon>
        <taxon>ecological metagenomes</taxon>
    </lineage>
</organism>
<dbReference type="CDD" id="cd06550">
    <property type="entry name" value="TM_ABC_iron-siderophores_like"/>
    <property type="match status" value="1"/>
</dbReference>
<feature type="transmembrane region" description="Helical" evidence="6">
    <location>
        <begin position="145"/>
        <end position="173"/>
    </location>
</feature>
<dbReference type="PANTHER" id="PTHR30477">
    <property type="entry name" value="ABC-TRANSPORTER METAL-BINDING PROTEIN"/>
    <property type="match status" value="1"/>
</dbReference>
<protein>
    <submittedName>
        <fullName evidence="7">Manganese transport system membrane protein MntB</fullName>
    </submittedName>
</protein>
<dbReference type="Pfam" id="PF00950">
    <property type="entry name" value="ABC-3"/>
    <property type="match status" value="1"/>
</dbReference>
<comment type="similarity">
    <text evidence="2">Belongs to the ABC-3 integral membrane protein family.</text>
</comment>
<dbReference type="PANTHER" id="PTHR30477:SF13">
    <property type="entry name" value="IRON TRANSPORT SYSTEM MEMBRANE PROTEIN HI_0360-RELATED"/>
    <property type="match status" value="1"/>
</dbReference>
<dbReference type="GO" id="GO:0010043">
    <property type="term" value="P:response to zinc ion"/>
    <property type="evidence" value="ECO:0007669"/>
    <property type="project" value="TreeGrafter"/>
</dbReference>
<keyword evidence="4 6" id="KW-1133">Transmembrane helix</keyword>
<comment type="caution">
    <text evidence="7">The sequence shown here is derived from an EMBL/GenBank/DDBJ whole genome shotgun (WGS) entry which is preliminary data.</text>
</comment>
<dbReference type="GO" id="GO:0043190">
    <property type="term" value="C:ATP-binding cassette (ABC) transporter complex"/>
    <property type="evidence" value="ECO:0007669"/>
    <property type="project" value="InterPro"/>
</dbReference>
<sequence length="292" mass="30582">MPLVVFQEYMNLFVDPFLGNTFMQRALLAGFLVSISCGVVGTFIVLRGLAFIGDALAHGVLPGIAIAILLGVPGIVGTAISAVVMIGGISLITQKTSLSSDTAIGLLFVSMLALGVVIVSRSSSFSGDLVRILFGEILGINATSVILQAIATVVILVVALVCARPFLLLCFSPEQAQVSGFSSKLYHNIMLAMIALAVIISFQTVGTMLVFGMLLAPAGAAALLAKRIKAMMIYASLIGVVSVYSGLLISYHFNLAAGSSIVLVATLIFFMVLFIKNAQANRIARLERGTHG</sequence>
<keyword evidence="5 6" id="KW-0472">Membrane</keyword>
<proteinExistence type="inferred from homology"/>
<feature type="transmembrane region" description="Helical" evidence="6">
    <location>
        <begin position="232"/>
        <end position="249"/>
    </location>
</feature>
<evidence type="ECO:0000256" key="5">
    <source>
        <dbReference type="ARBA" id="ARBA00023136"/>
    </source>
</evidence>
<keyword evidence="3 6" id="KW-0812">Transmembrane</keyword>
<accession>A0A644ZA47</accession>
<gene>
    <name evidence="7" type="primary">mntB_10</name>
    <name evidence="7" type="ORF">SDC9_84375</name>
</gene>
<dbReference type="InterPro" id="IPR037294">
    <property type="entry name" value="ABC_BtuC-like"/>
</dbReference>
<dbReference type="SUPFAM" id="SSF81345">
    <property type="entry name" value="ABC transporter involved in vitamin B12 uptake, BtuC"/>
    <property type="match status" value="1"/>
</dbReference>
<feature type="transmembrane region" description="Helical" evidence="6">
    <location>
        <begin position="185"/>
        <end position="202"/>
    </location>
</feature>
<dbReference type="NCBIfam" id="NF040871">
    <property type="entry name" value="AztB"/>
    <property type="match status" value="1"/>
</dbReference>
<dbReference type="GO" id="GO:0055085">
    <property type="term" value="P:transmembrane transport"/>
    <property type="evidence" value="ECO:0007669"/>
    <property type="project" value="InterPro"/>
</dbReference>